<accession>A0A0K2H2X7</accession>
<dbReference type="KEGG" id="clw:CLAC_01745"/>
<dbReference type="EMBL" id="CP006841">
    <property type="protein sequence ID" value="ALA68382.1"/>
    <property type="molecule type" value="Genomic_DNA"/>
</dbReference>
<gene>
    <name evidence="1" type="ORF">CLAC_01745</name>
</gene>
<dbReference type="STRING" id="1408189.CLAC_01745"/>
<dbReference type="Proteomes" id="UP000058446">
    <property type="component" value="Chromosome"/>
</dbReference>
<organism evidence="1 2">
    <name type="scientific">Corynebacterium lactis RW2-5</name>
    <dbReference type="NCBI Taxonomy" id="1408189"/>
    <lineage>
        <taxon>Bacteria</taxon>
        <taxon>Bacillati</taxon>
        <taxon>Actinomycetota</taxon>
        <taxon>Actinomycetes</taxon>
        <taxon>Mycobacteriales</taxon>
        <taxon>Corynebacteriaceae</taxon>
        <taxon>Corynebacterium</taxon>
    </lineage>
</organism>
<evidence type="ECO:0000313" key="1">
    <source>
        <dbReference type="EMBL" id="ALA68382.1"/>
    </source>
</evidence>
<keyword evidence="2" id="KW-1185">Reference proteome</keyword>
<dbReference type="AlphaFoldDB" id="A0A0K2H2X7"/>
<evidence type="ECO:0000313" key="2">
    <source>
        <dbReference type="Proteomes" id="UP000058446"/>
    </source>
</evidence>
<sequence length="31" mass="3581">MVVWIWNRAVIKVESVGDFNVFGDVYLYGGF</sequence>
<protein>
    <submittedName>
        <fullName evidence="1">Uncharacterized protein</fullName>
    </submittedName>
</protein>
<name>A0A0K2H2X7_9CORY</name>
<proteinExistence type="predicted"/>
<reference evidence="1 2" key="1">
    <citation type="submission" date="2013-10" db="EMBL/GenBank/DDBJ databases">
        <title>Complete genome sequence of Corynebacterium lactis DSM 45799(T), isolated from raw cow milk.</title>
        <authorList>
            <person name="Ruckert C."/>
            <person name="Albersmeier A."/>
            <person name="Lipski A."/>
            <person name="Kalinowski J."/>
        </authorList>
    </citation>
    <scope>NUCLEOTIDE SEQUENCE [LARGE SCALE GENOMIC DNA]</scope>
    <source>
        <strain evidence="1 2">RW2-5</strain>
    </source>
</reference>